<feature type="compositionally biased region" description="Polar residues" evidence="1">
    <location>
        <begin position="240"/>
        <end position="253"/>
    </location>
</feature>
<keyword evidence="4" id="KW-1185">Reference proteome</keyword>
<organism evidence="3 4">
    <name type="scientific">Homarus americanus</name>
    <name type="common">American lobster</name>
    <dbReference type="NCBI Taxonomy" id="6706"/>
    <lineage>
        <taxon>Eukaryota</taxon>
        <taxon>Metazoa</taxon>
        <taxon>Ecdysozoa</taxon>
        <taxon>Arthropoda</taxon>
        <taxon>Crustacea</taxon>
        <taxon>Multicrustacea</taxon>
        <taxon>Malacostraca</taxon>
        <taxon>Eumalacostraca</taxon>
        <taxon>Eucarida</taxon>
        <taxon>Decapoda</taxon>
        <taxon>Pleocyemata</taxon>
        <taxon>Astacidea</taxon>
        <taxon>Nephropoidea</taxon>
        <taxon>Nephropidae</taxon>
        <taxon>Homarus</taxon>
    </lineage>
</organism>
<evidence type="ECO:0000256" key="2">
    <source>
        <dbReference type="SAM" id="SignalP"/>
    </source>
</evidence>
<feature type="compositionally biased region" description="Basic and acidic residues" evidence="1">
    <location>
        <begin position="225"/>
        <end position="239"/>
    </location>
</feature>
<proteinExistence type="predicted"/>
<evidence type="ECO:0000256" key="1">
    <source>
        <dbReference type="SAM" id="MobiDB-lite"/>
    </source>
</evidence>
<reference evidence="3" key="1">
    <citation type="journal article" date="2021" name="Sci. Adv.">
        <title>The American lobster genome reveals insights on longevity, neural, and immune adaptations.</title>
        <authorList>
            <person name="Polinski J.M."/>
            <person name="Zimin A.V."/>
            <person name="Clark K.F."/>
            <person name="Kohn A.B."/>
            <person name="Sadowski N."/>
            <person name="Timp W."/>
            <person name="Ptitsyn A."/>
            <person name="Khanna P."/>
            <person name="Romanova D.Y."/>
            <person name="Williams P."/>
            <person name="Greenwood S.J."/>
            <person name="Moroz L.L."/>
            <person name="Walt D.R."/>
            <person name="Bodnar A.G."/>
        </authorList>
    </citation>
    <scope>NUCLEOTIDE SEQUENCE</scope>
    <source>
        <strain evidence="3">GMGI-L3</strain>
    </source>
</reference>
<comment type="caution">
    <text evidence="3">The sequence shown here is derived from an EMBL/GenBank/DDBJ whole genome shotgun (WGS) entry which is preliminary data.</text>
</comment>
<feature type="compositionally biased region" description="Basic and acidic residues" evidence="1">
    <location>
        <begin position="915"/>
        <end position="927"/>
    </location>
</feature>
<keyword evidence="2" id="KW-0732">Signal</keyword>
<feature type="region of interest" description="Disordered" evidence="1">
    <location>
        <begin position="43"/>
        <end position="87"/>
    </location>
</feature>
<feature type="compositionally biased region" description="Low complexity" evidence="1">
    <location>
        <begin position="345"/>
        <end position="360"/>
    </location>
</feature>
<feature type="region of interest" description="Disordered" evidence="1">
    <location>
        <begin position="122"/>
        <end position="144"/>
    </location>
</feature>
<dbReference type="AlphaFoldDB" id="A0A8J5K7B7"/>
<name>A0A8J5K7B7_HOMAM</name>
<gene>
    <name evidence="3" type="ORF">Hamer_G021796</name>
</gene>
<dbReference type="Proteomes" id="UP000747542">
    <property type="component" value="Unassembled WGS sequence"/>
</dbReference>
<dbReference type="EMBL" id="JAHLQT010019050">
    <property type="protein sequence ID" value="KAG7168779.1"/>
    <property type="molecule type" value="Genomic_DNA"/>
</dbReference>
<evidence type="ECO:0000313" key="3">
    <source>
        <dbReference type="EMBL" id="KAG7168779.1"/>
    </source>
</evidence>
<feature type="region of interest" description="Disordered" evidence="1">
    <location>
        <begin position="216"/>
        <end position="289"/>
    </location>
</feature>
<accession>A0A8J5K7B7</accession>
<feature type="region of interest" description="Disordered" evidence="1">
    <location>
        <begin position="899"/>
        <end position="927"/>
    </location>
</feature>
<sequence length="1035" mass="113870">MVMLLMMVTVVVAVGSTDAGEFSLLRPPVRFYAGVHSPQEPQSVLVEPTLPPPQQIPTSTSPGRKNSNKDAPVISTNNVAEDPMPTPAALRQRPFIGTPGKYLHPFNRTGALMHRFRQQMQGRRAGSRRQGMGGFGLGNRRVRPGMARLGAGGSSVASHRRRPVGSESLTSFSQWMNAPGVLRNRVPLKNNADLLSSSTSQPNDFLSGWHNSYSRSQTKAQNATSDERVTTELSGKIEDPSNSPQRPAASQSEPGYRSSGAAKTTNRKSSFGLFPKHPYATAQTPQANVPSVHDMTSLHFKKTHNSSSSGAPNMQTEILKEKRTRFSERPITRQTGATSFTRDTTRTTTTTTTTTTKTPTTPLPIRYSATKAPPHGKDILASIQSIFEAAKTDERELSSMKNINHGNTSPQPLDIFSGISPSYGFVPSNNDVQSVLSRLNTDTLVSQIQTPHSIPQVPANPSVLITSQRPNTPDLESQASEAITNILMPQRPTSGDSLMLHVGHSIPVQAQQTWRPEHRAGSEGDIILDEGPMNDVIVGSPATLIQAPPNKAPVVVTSTPASQNQFGNPVHFRNTEEPTTQHSIVMSPSSELHPDELGPLLDFINSKYKPHQINTVPSSVTSLQSMINAGRIPEVFKREHVMDVIRDDRLRYRPQPVNRNGEPWRNMAVERTRTHPEVKNELSNGGQFVALSSIALLVAFCGYFLYAGSGATKEARKVLHPLKVAVDEARNGLHLLLRGLDEYEDHLIKEEEIENEHLEPPHIEKNNTTQSDIPTILKKMWNSVVPAEVRITSGTVKHATGGYQPVDASSLIRGNKSRRINNSGSRQPHAIEAFPSHKTKENHYDPLHKNNTSYNETVARPAIGLASVANSFLNSLINTKAVENIISQLKSFPVTIEKDNNPLIKPQEDIQELNPQKRDDEPIPELKDDLKSANHDLVSQDNSQEFEKVDSTTNNPEELDYLTTEESLGQESLLITFAGTGLRQKGLREVTTEQVPTSASKRFIVNNRMHIRHDPETDPPRTSVFVNNVPLKPAS</sequence>
<protein>
    <submittedName>
        <fullName evidence="3">Uncharacterized protein</fullName>
    </submittedName>
</protein>
<dbReference type="OrthoDB" id="6378800at2759"/>
<feature type="chain" id="PRO_5035146413" evidence="2">
    <location>
        <begin position="20"/>
        <end position="1035"/>
    </location>
</feature>
<evidence type="ECO:0000313" key="4">
    <source>
        <dbReference type="Proteomes" id="UP000747542"/>
    </source>
</evidence>
<feature type="region of interest" description="Disordered" evidence="1">
    <location>
        <begin position="345"/>
        <end position="374"/>
    </location>
</feature>
<feature type="signal peptide" evidence="2">
    <location>
        <begin position="1"/>
        <end position="19"/>
    </location>
</feature>